<keyword evidence="2" id="KW-0808">Transferase</keyword>
<dbReference type="InterPro" id="IPR043129">
    <property type="entry name" value="ATPase_NBD"/>
</dbReference>
<accession>A0ABW4MR87</accession>
<keyword evidence="2" id="KW-0418">Kinase</keyword>
<evidence type="ECO:0000313" key="2">
    <source>
        <dbReference type="EMBL" id="MFD1780435.1"/>
    </source>
</evidence>
<dbReference type="Pfam" id="PF01869">
    <property type="entry name" value="BcrAD_BadFG"/>
    <property type="match status" value="1"/>
</dbReference>
<dbReference type="EMBL" id="JBHUEK010000025">
    <property type="protein sequence ID" value="MFD1780435.1"/>
    <property type="molecule type" value="Genomic_DNA"/>
</dbReference>
<reference evidence="3" key="1">
    <citation type="journal article" date="2019" name="Int. J. Syst. Evol. Microbiol.">
        <title>The Global Catalogue of Microorganisms (GCM) 10K type strain sequencing project: providing services to taxonomists for standard genome sequencing and annotation.</title>
        <authorList>
            <consortium name="The Broad Institute Genomics Platform"/>
            <consortium name="The Broad Institute Genome Sequencing Center for Infectious Disease"/>
            <person name="Wu L."/>
            <person name="Ma J."/>
        </authorList>
    </citation>
    <scope>NUCLEOTIDE SEQUENCE [LARGE SCALE GENOMIC DNA]</scope>
    <source>
        <strain evidence="3">CCUG 15531</strain>
    </source>
</reference>
<keyword evidence="3" id="KW-1185">Reference proteome</keyword>
<dbReference type="InterPro" id="IPR052519">
    <property type="entry name" value="Euk-type_GlcNAc_Kinase"/>
</dbReference>
<comment type="caution">
    <text evidence="2">The sequence shown here is derived from an EMBL/GenBank/DDBJ whole genome shotgun (WGS) entry which is preliminary data.</text>
</comment>
<dbReference type="InterPro" id="IPR002731">
    <property type="entry name" value="ATPase_BadF"/>
</dbReference>
<proteinExistence type="predicted"/>
<evidence type="ECO:0000259" key="1">
    <source>
        <dbReference type="Pfam" id="PF01869"/>
    </source>
</evidence>
<sequence>MYVMGIDGGGTKTKGVIADEFGNVFAEALVGATNQNGADHQSIEKELETLFSSLKSQHKEAFENLHTIFAGIAGVDRPEAKKIMEGILVKLVPSQARVIIDNDGVNALYSGTLGAPGIVQICGTGSITFGVNDKGERKRVGGWGYLIDDEGSSYELGREALHSIFKSYDNRGPKTVLTEMIVQHFHITDPSDLISVVYGAKHPREIIAPLSKYVTEAADQNDEVAKELIRESGAKIASSIHHLYNQLFPSNEREVPVVLVGGLFTRSDLFVPIIEGLLKHIQLPVTLVKPPTEPVGGAVAAAIYLAGGKPDTRFVEKINETIVQ</sequence>
<dbReference type="Gene3D" id="3.30.420.40">
    <property type="match status" value="2"/>
</dbReference>
<dbReference type="PANTHER" id="PTHR43190">
    <property type="entry name" value="N-ACETYL-D-GLUCOSAMINE KINASE"/>
    <property type="match status" value="1"/>
</dbReference>
<dbReference type="CDD" id="cd24007">
    <property type="entry name" value="ASKHA_NBD_eukNAGK-like"/>
    <property type="match status" value="1"/>
</dbReference>
<organism evidence="2 3">
    <name type="scientific">Fredinandcohnia salidurans</name>
    <dbReference type="NCBI Taxonomy" id="2595041"/>
    <lineage>
        <taxon>Bacteria</taxon>
        <taxon>Bacillati</taxon>
        <taxon>Bacillota</taxon>
        <taxon>Bacilli</taxon>
        <taxon>Bacillales</taxon>
        <taxon>Bacillaceae</taxon>
        <taxon>Fredinandcohnia</taxon>
    </lineage>
</organism>
<dbReference type="RefSeq" id="WP_304213691.1">
    <property type="nucleotide sequence ID" value="NZ_JBHUEK010000025.1"/>
</dbReference>
<gene>
    <name evidence="2" type="ORF">ACFSFW_17350</name>
</gene>
<dbReference type="PANTHER" id="PTHR43190:SF3">
    <property type="entry name" value="N-ACETYL-D-GLUCOSAMINE KINASE"/>
    <property type="match status" value="1"/>
</dbReference>
<dbReference type="GO" id="GO:0016301">
    <property type="term" value="F:kinase activity"/>
    <property type="evidence" value="ECO:0007669"/>
    <property type="project" value="UniProtKB-KW"/>
</dbReference>
<dbReference type="SUPFAM" id="SSF53067">
    <property type="entry name" value="Actin-like ATPase domain"/>
    <property type="match status" value="2"/>
</dbReference>
<evidence type="ECO:0000313" key="3">
    <source>
        <dbReference type="Proteomes" id="UP001597227"/>
    </source>
</evidence>
<feature type="domain" description="ATPase BadF/BadG/BcrA/BcrD type" evidence="1">
    <location>
        <begin position="5"/>
        <end position="299"/>
    </location>
</feature>
<name>A0ABW4MR87_9BACI</name>
<dbReference type="Proteomes" id="UP001597227">
    <property type="component" value="Unassembled WGS sequence"/>
</dbReference>
<protein>
    <submittedName>
        <fullName evidence="2">N-acetylglucosamine kinase</fullName>
    </submittedName>
</protein>